<reference evidence="2" key="1">
    <citation type="submission" date="2013-07" db="EMBL/GenBank/DDBJ databases">
        <title>The genome of an arbuscular mycorrhizal fungus provides insights into the evolution of the oldest plant symbiosis.</title>
        <authorList>
            <consortium name="DOE Joint Genome Institute"/>
            <person name="Tisserant E."/>
            <person name="Malbreil M."/>
            <person name="Kuo A."/>
            <person name="Kohler A."/>
            <person name="Symeonidi A."/>
            <person name="Balestrini R."/>
            <person name="Charron P."/>
            <person name="Duensing N."/>
            <person name="Frei-dit-Frey N."/>
            <person name="Gianinazzi-Pearson V."/>
            <person name="Gilbert B."/>
            <person name="Handa Y."/>
            <person name="Hijri M."/>
            <person name="Kaul R."/>
            <person name="Kawaguchi M."/>
            <person name="Krajinski F."/>
            <person name="Lammers P."/>
            <person name="Lapierre D."/>
            <person name="Masclaux F.G."/>
            <person name="Murat C."/>
            <person name="Morin E."/>
            <person name="Ndikumana S."/>
            <person name="Pagni M."/>
            <person name="Petitpierre D."/>
            <person name="Requena N."/>
            <person name="Rosikiewicz P."/>
            <person name="Riley R."/>
            <person name="Saito K."/>
            <person name="San Clemente H."/>
            <person name="Shapiro H."/>
            <person name="van Tuinen D."/>
            <person name="Becard G."/>
            <person name="Bonfante P."/>
            <person name="Paszkowski U."/>
            <person name="Shachar-Hill Y."/>
            <person name="Young J.P."/>
            <person name="Sanders I.R."/>
            <person name="Henrissat B."/>
            <person name="Rensing S.A."/>
            <person name="Grigoriev I.V."/>
            <person name="Corradi N."/>
            <person name="Roux C."/>
            <person name="Martin F."/>
        </authorList>
    </citation>
    <scope>NUCLEOTIDE SEQUENCE</scope>
    <source>
        <strain evidence="2">DAOM 197198</strain>
    </source>
</reference>
<sequence length="104" mass="11652">KRLKFISNIFVPISPDISPNISHEQEYIQSNSQTSNESGEREPEGMSNDQTQSFKIKIPYNQKVEQVLSVALPQSFVSNSSGKKLPDVEMSTSVTFQFSALSHM</sequence>
<dbReference type="EMBL" id="KI287842">
    <property type="protein sequence ID" value="ESA09673.1"/>
    <property type="molecule type" value="Genomic_DNA"/>
</dbReference>
<proteinExistence type="predicted"/>
<dbReference type="HOGENOM" id="CLU_2256530_0_0_1"/>
<feature type="region of interest" description="Disordered" evidence="1">
    <location>
        <begin position="25"/>
        <end position="53"/>
    </location>
</feature>
<feature type="non-terminal residue" evidence="2">
    <location>
        <position position="1"/>
    </location>
</feature>
<name>U9TTM3_RHIID</name>
<evidence type="ECO:0000313" key="2">
    <source>
        <dbReference type="EMBL" id="ESA09673.1"/>
    </source>
</evidence>
<organism evidence="2">
    <name type="scientific">Rhizophagus irregularis (strain DAOM 181602 / DAOM 197198 / MUCL 43194)</name>
    <name type="common">Arbuscular mycorrhizal fungus</name>
    <name type="synonym">Glomus intraradices</name>
    <dbReference type="NCBI Taxonomy" id="747089"/>
    <lineage>
        <taxon>Eukaryota</taxon>
        <taxon>Fungi</taxon>
        <taxon>Fungi incertae sedis</taxon>
        <taxon>Mucoromycota</taxon>
        <taxon>Glomeromycotina</taxon>
        <taxon>Glomeromycetes</taxon>
        <taxon>Glomerales</taxon>
        <taxon>Glomeraceae</taxon>
        <taxon>Rhizophagus</taxon>
    </lineage>
</organism>
<gene>
    <name evidence="2" type="ORF">GLOINDRAFT_97690</name>
</gene>
<accession>U9TTM3</accession>
<feature type="compositionally biased region" description="Polar residues" evidence="1">
    <location>
        <begin position="25"/>
        <end position="37"/>
    </location>
</feature>
<dbReference type="AlphaFoldDB" id="U9TTM3"/>
<protein>
    <submittedName>
        <fullName evidence="2">Uncharacterized protein</fullName>
    </submittedName>
</protein>
<evidence type="ECO:0000256" key="1">
    <source>
        <dbReference type="SAM" id="MobiDB-lite"/>
    </source>
</evidence>